<dbReference type="KEGG" id="spu:100890783"/>
<sequence length="447" mass="50087">MLMGDGSPLEVKFTASQILGVSQATLRSDSESALCKDAFHSFRRAIELQQDAGVITGQAETSELALCFSKLSLTEFHTLEEIKSVESSQIALQAHAFLVGERLFPPTFKQRYLYPSLTDFASLLMFHTDMVEGGFQIFSYTLGLERCGSLKLGTVLGHIAAKYPVHSVYNIRGPQPLVRQRARELLCAYDSVVNNVHIDSLLGLCHSFSYSFGSILYAEPLDYSSFDDLKSTLEDVEKLLRSIRGRMFRERQDEYPKMPSVAHEIMRLLMDTLRLNSYVCGDHLLMLKFVFLRVLLWDNASYQDECNGATVLHILAYSAIQGGHVEGIQDLAPDLALAFLRHGCPLDAVDKQGYTATDLLRHEGREDQNINLIQTLVSPPTTVLRLEEAAARVVLRHKINYQDVLPLRLRELVDGGTAELELKLLEFMRANDVSSEEGSEESSEDSE</sequence>
<dbReference type="EnsemblMetazoa" id="XM_030996271">
    <property type="protein sequence ID" value="XP_030852131"/>
    <property type="gene ID" value="LOC100890783"/>
</dbReference>
<evidence type="ECO:0000313" key="2">
    <source>
        <dbReference type="Proteomes" id="UP000007110"/>
    </source>
</evidence>
<proteinExistence type="predicted"/>
<protein>
    <submittedName>
        <fullName evidence="1">Uncharacterized protein</fullName>
    </submittedName>
</protein>
<name>A0A7M7PJE5_STRPU</name>
<dbReference type="AlphaFoldDB" id="A0A7M7PJE5"/>
<reference evidence="2" key="1">
    <citation type="submission" date="2015-02" db="EMBL/GenBank/DDBJ databases">
        <title>Genome sequencing for Strongylocentrotus purpuratus.</title>
        <authorList>
            <person name="Murali S."/>
            <person name="Liu Y."/>
            <person name="Vee V."/>
            <person name="English A."/>
            <person name="Wang M."/>
            <person name="Skinner E."/>
            <person name="Han Y."/>
            <person name="Muzny D.M."/>
            <person name="Worley K.C."/>
            <person name="Gibbs R.A."/>
        </authorList>
    </citation>
    <scope>NUCLEOTIDE SEQUENCE</scope>
</reference>
<dbReference type="GeneID" id="100890783"/>
<evidence type="ECO:0000313" key="1">
    <source>
        <dbReference type="EnsemblMetazoa" id="XP_030852131"/>
    </source>
</evidence>
<organism evidence="1 2">
    <name type="scientific">Strongylocentrotus purpuratus</name>
    <name type="common">Purple sea urchin</name>
    <dbReference type="NCBI Taxonomy" id="7668"/>
    <lineage>
        <taxon>Eukaryota</taxon>
        <taxon>Metazoa</taxon>
        <taxon>Echinodermata</taxon>
        <taxon>Eleutherozoa</taxon>
        <taxon>Echinozoa</taxon>
        <taxon>Echinoidea</taxon>
        <taxon>Euechinoidea</taxon>
        <taxon>Echinacea</taxon>
        <taxon>Camarodonta</taxon>
        <taxon>Echinidea</taxon>
        <taxon>Strongylocentrotidae</taxon>
        <taxon>Strongylocentrotus</taxon>
    </lineage>
</organism>
<keyword evidence="2" id="KW-1185">Reference proteome</keyword>
<dbReference type="Proteomes" id="UP000007110">
    <property type="component" value="Unassembled WGS sequence"/>
</dbReference>
<accession>A0A7M7PJE5</accession>
<reference evidence="1" key="2">
    <citation type="submission" date="2021-01" db="UniProtKB">
        <authorList>
            <consortium name="EnsemblMetazoa"/>
        </authorList>
    </citation>
    <scope>IDENTIFICATION</scope>
</reference>
<dbReference type="RefSeq" id="XP_030852131.1">
    <property type="nucleotide sequence ID" value="XM_030996271.1"/>
</dbReference>
<dbReference type="InParanoid" id="A0A7M7PJE5"/>